<feature type="region of interest" description="Disordered" evidence="9">
    <location>
        <begin position="1361"/>
        <end position="1406"/>
    </location>
</feature>
<dbReference type="SUPFAM" id="SSF52777">
    <property type="entry name" value="CoA-dependent acyltransferases"/>
    <property type="match status" value="2"/>
</dbReference>
<feature type="domain" description="Carrier" evidence="10">
    <location>
        <begin position="8"/>
        <end position="83"/>
    </location>
</feature>
<feature type="region of interest" description="Disordered" evidence="9">
    <location>
        <begin position="1105"/>
        <end position="1141"/>
    </location>
</feature>
<evidence type="ECO:0000313" key="11">
    <source>
        <dbReference type="EMBL" id="MEU9351955.1"/>
    </source>
</evidence>
<dbReference type="PANTHER" id="PTHR45527">
    <property type="entry name" value="NONRIBOSOMAL PEPTIDE SYNTHETASE"/>
    <property type="match status" value="1"/>
</dbReference>
<dbReference type="Gene3D" id="1.10.1200.10">
    <property type="entry name" value="ACP-like"/>
    <property type="match status" value="2"/>
</dbReference>
<evidence type="ECO:0000256" key="4">
    <source>
        <dbReference type="ARBA" id="ARBA00016743"/>
    </source>
</evidence>
<feature type="region of interest" description="Disordered" evidence="9">
    <location>
        <begin position="1217"/>
        <end position="1285"/>
    </location>
</feature>
<dbReference type="PANTHER" id="PTHR45527:SF10">
    <property type="entry name" value="PYOCHELIN SYNTHASE PCHF"/>
    <property type="match status" value="1"/>
</dbReference>
<dbReference type="InterPro" id="IPR023213">
    <property type="entry name" value="CAT-like_dom_sf"/>
</dbReference>
<evidence type="ECO:0000256" key="7">
    <source>
        <dbReference type="ARBA" id="ARBA00022598"/>
    </source>
</evidence>
<dbReference type="InterPro" id="IPR000873">
    <property type="entry name" value="AMP-dep_synth/lig_dom"/>
</dbReference>
<gene>
    <name evidence="11" type="ORF">AB0D65_13260</name>
</gene>
<dbReference type="InterPro" id="IPR020806">
    <property type="entry name" value="PKS_PP-bd"/>
</dbReference>
<evidence type="ECO:0000256" key="5">
    <source>
        <dbReference type="ARBA" id="ARBA00022450"/>
    </source>
</evidence>
<feature type="region of interest" description="Disordered" evidence="9">
    <location>
        <begin position="82"/>
        <end position="134"/>
    </location>
</feature>
<feature type="compositionally biased region" description="Basic and acidic residues" evidence="9">
    <location>
        <begin position="1105"/>
        <end position="1118"/>
    </location>
</feature>
<feature type="compositionally biased region" description="Low complexity" evidence="9">
    <location>
        <begin position="1217"/>
        <end position="1272"/>
    </location>
</feature>
<dbReference type="Gene3D" id="3.30.300.30">
    <property type="match status" value="1"/>
</dbReference>
<evidence type="ECO:0000313" key="12">
    <source>
        <dbReference type="Proteomes" id="UP001551582"/>
    </source>
</evidence>
<feature type="compositionally biased region" description="Pro residues" evidence="9">
    <location>
        <begin position="1377"/>
        <end position="1386"/>
    </location>
</feature>
<keyword evidence="6" id="KW-0597">Phosphoprotein</keyword>
<dbReference type="Proteomes" id="UP001551582">
    <property type="component" value="Unassembled WGS sequence"/>
</dbReference>
<dbReference type="Pfam" id="PF00668">
    <property type="entry name" value="Condensation"/>
    <property type="match status" value="1"/>
</dbReference>
<dbReference type="InterPro" id="IPR001242">
    <property type="entry name" value="Condensation_dom"/>
</dbReference>
<dbReference type="SUPFAM" id="SSF56801">
    <property type="entry name" value="Acetyl-CoA synthetase-like"/>
    <property type="match status" value="1"/>
</dbReference>
<evidence type="ECO:0000256" key="3">
    <source>
        <dbReference type="ARBA" id="ARBA00007380"/>
    </source>
</evidence>
<reference evidence="11 12" key="1">
    <citation type="submission" date="2024-06" db="EMBL/GenBank/DDBJ databases">
        <title>The Natural Products Discovery Center: Release of the First 8490 Sequenced Strains for Exploring Actinobacteria Biosynthetic Diversity.</title>
        <authorList>
            <person name="Kalkreuter E."/>
            <person name="Kautsar S.A."/>
            <person name="Yang D."/>
            <person name="Bader C.D."/>
            <person name="Teijaro C.N."/>
            <person name="Fluegel L."/>
            <person name="Davis C.M."/>
            <person name="Simpson J.R."/>
            <person name="Lauterbach L."/>
            <person name="Steele A.D."/>
            <person name="Gui C."/>
            <person name="Meng S."/>
            <person name="Li G."/>
            <person name="Viehrig K."/>
            <person name="Ye F."/>
            <person name="Su P."/>
            <person name="Kiefer A.F."/>
            <person name="Nichols A."/>
            <person name="Cepeda A.J."/>
            <person name="Yan W."/>
            <person name="Fan B."/>
            <person name="Jiang Y."/>
            <person name="Adhikari A."/>
            <person name="Zheng C.-J."/>
            <person name="Schuster L."/>
            <person name="Cowan T.M."/>
            <person name="Smanski M.J."/>
            <person name="Chevrette M.G."/>
            <person name="De Carvalho L.P.S."/>
            <person name="Shen B."/>
        </authorList>
    </citation>
    <scope>NUCLEOTIDE SEQUENCE [LARGE SCALE GENOMIC DNA]</scope>
    <source>
        <strain evidence="11 12">NPDC048274</strain>
    </source>
</reference>
<accession>A0ABV3E482</accession>
<dbReference type="PROSITE" id="PS50075">
    <property type="entry name" value="CARRIER"/>
    <property type="match status" value="2"/>
</dbReference>
<organism evidence="11 12">
    <name type="scientific">Streptomyces griseoloalbus</name>
    <dbReference type="NCBI Taxonomy" id="67303"/>
    <lineage>
        <taxon>Bacteria</taxon>
        <taxon>Bacillati</taxon>
        <taxon>Actinomycetota</taxon>
        <taxon>Actinomycetes</taxon>
        <taxon>Kitasatosporales</taxon>
        <taxon>Streptomycetaceae</taxon>
        <taxon>Streptomyces</taxon>
    </lineage>
</organism>
<feature type="domain" description="Carrier" evidence="10">
    <location>
        <begin position="1286"/>
        <end position="1361"/>
    </location>
</feature>
<dbReference type="Gene3D" id="2.30.38.10">
    <property type="entry name" value="Luciferase, Domain 3"/>
    <property type="match status" value="1"/>
</dbReference>
<name>A0ABV3E482_9ACTN</name>
<dbReference type="SMART" id="SM00823">
    <property type="entry name" value="PKS_PP"/>
    <property type="match status" value="2"/>
</dbReference>
<dbReference type="SUPFAM" id="SSF47336">
    <property type="entry name" value="ACP-like"/>
    <property type="match status" value="2"/>
</dbReference>
<evidence type="ECO:0000256" key="1">
    <source>
        <dbReference type="ARBA" id="ARBA00001957"/>
    </source>
</evidence>
<evidence type="ECO:0000259" key="10">
    <source>
        <dbReference type="PROSITE" id="PS50075"/>
    </source>
</evidence>
<dbReference type="CDD" id="cd19535">
    <property type="entry name" value="Cyc_NRPS"/>
    <property type="match status" value="1"/>
</dbReference>
<dbReference type="NCBIfam" id="TIGR01733">
    <property type="entry name" value="AA-adenyl-dom"/>
    <property type="match status" value="1"/>
</dbReference>
<dbReference type="Pfam" id="PF13193">
    <property type="entry name" value="AMP-binding_C"/>
    <property type="match status" value="1"/>
</dbReference>
<comment type="pathway">
    <text evidence="2">Siderophore biosynthesis; mycobactin biosynthesis.</text>
</comment>
<dbReference type="InterPro" id="IPR036736">
    <property type="entry name" value="ACP-like_sf"/>
</dbReference>
<dbReference type="Gene3D" id="3.30.559.10">
    <property type="entry name" value="Chloramphenicol acetyltransferase-like domain"/>
    <property type="match status" value="1"/>
</dbReference>
<keyword evidence="5" id="KW-0596">Phosphopantetheine</keyword>
<dbReference type="Gene3D" id="3.40.50.980">
    <property type="match status" value="2"/>
</dbReference>
<proteinExistence type="inferred from homology"/>
<sequence>MNQPVPSDDVLARVIDCIAEVLGTTPQEVASTTPLAALGLESFTAVRLRRRIRERTGHDLPLTAFLGDTATARAVADRLHAGQAPEGVPRASPLAPEGVPRSGPPAPDGVPRSGPLAPQERAEREPGGEGFPLTPIQASYLAGRAEGLPLGGVATFYYYEYDRTPGDADPLVDVDRLETAWNRLIAHHPMLRMTVDDRGRQHIVETPGPYRIGVTDVRHETAERVRETLSTQRQERSHQNRPTGSWPLFDLHATLLPDGRTRLHIGVDVLLTDLAGWMLLMRQWGRLVDDPAHRLPEPRARFADLQRARSTDPEWAALRARDRAYWAERAPDLPPSPRLPLLRDPADSTPPRFVRSAAELDAGTWAELRARCTEHAVTPTATLLAAFAVVLGRWGAGERICLNTTLFDRPEDGGGAEGVVGDFTTTALVGTPRFDPADWKGFADYATAVNHRFWEDLDHRSVSGVEVLRELRTQTSPSVGPPSHPVVFTSGVGLAGDGEAPAAWIGREVHGISQTPQVLLDHIVWDEGGRLRLAWDAVEGAFPDGWIQALLDAYVRLLHTLTHADAWRDTALGWDPSFHPEERLDAAPFPTAGPLLHDPAADAARRHPRRPALRTSTTTVTHARLTDNATATAALLASHGAGPGEMVAVACEKGAAQITAVLGVSLAGAGYLPVEPTWPAARIADVCERAGVRHALTGRGVRIDWPDGVTVHRLTAAGRPARSATAATAPVAPLAVPRPDDLAYTIFTSGSTGSPKGVEIQHRAARTTIDDIVDRFAIGPDDRVLALSALSFDLSVFDIYGVLGAGGCLVLPEPARQRDPQHWLEQAGRHGVTVWNTAPALLEMLVEYAEMEPEEAATALRTLRLVMLSGDWIPLTLPDRLRRLAPQARVMSLGGATEASIWSITHPVERTDPRWRSVPYGRALRGQSFLVLDENGGPCPVGEAGELFIGGDGLARGYTGDPVQTAERFAVHPVLGRRLYRTGDLGRWTADGTIEFLGRVDRQVKIRGHRIELGEVEAVLARHPAVRQCVVSSVRGPDGRPRLVAHLSPRGASEPPTAEELADALRERLPDYMVPSRFVILEQLPVTANGKIDHAALTAAPADARPMEADGPRTEAADRNTPFEGSGTGPAGGVATSGDNSPAGGEWVAAAVAEAAALGLEATLVVRPGRLRPDQALEASARWLRSVARVAGSTAVEARLPADGLAEVVCPPHARNATTPPAGAASGSAVPGPAAGAPGSAAPAGAASGSAAPGPAAGAPGAAAPGPAGTTGDRTPSQGRGPDAVGAVDPAVLEALTAVLADFTDLPVTPESTFGALGATSLTLVLTHRRLRESIAPRLELADMFEHPTVAALAARITAQHVPDAPEPAAADGTGSVPPPTTPQPERPARRSSRLAARALAEETTR</sequence>
<comment type="caution">
    <text evidence="11">The sequence shown here is derived from an EMBL/GenBank/DDBJ whole genome shotgun (WGS) entry which is preliminary data.</text>
</comment>
<keyword evidence="7" id="KW-0436">Ligase</keyword>
<dbReference type="Pfam" id="PF00501">
    <property type="entry name" value="AMP-binding"/>
    <property type="match status" value="1"/>
</dbReference>
<keyword evidence="12" id="KW-1185">Reference proteome</keyword>
<dbReference type="EMBL" id="JBEZLS010000008">
    <property type="protein sequence ID" value="MEU9351955.1"/>
    <property type="molecule type" value="Genomic_DNA"/>
</dbReference>
<dbReference type="InterPro" id="IPR009081">
    <property type="entry name" value="PP-bd_ACP"/>
</dbReference>
<protein>
    <recommendedName>
        <fullName evidence="4">Phenyloxazoline synthase MbtB</fullName>
    </recommendedName>
    <alternativeName>
        <fullName evidence="8">Mycobactin synthetase protein B</fullName>
    </alternativeName>
</protein>
<dbReference type="InterPro" id="IPR025110">
    <property type="entry name" value="AMP-bd_C"/>
</dbReference>
<evidence type="ECO:0000256" key="9">
    <source>
        <dbReference type="SAM" id="MobiDB-lite"/>
    </source>
</evidence>
<dbReference type="InterPro" id="IPR045851">
    <property type="entry name" value="AMP-bd_C_sf"/>
</dbReference>
<evidence type="ECO:0000256" key="6">
    <source>
        <dbReference type="ARBA" id="ARBA00022553"/>
    </source>
</evidence>
<dbReference type="Pfam" id="PF00550">
    <property type="entry name" value="PP-binding"/>
    <property type="match status" value="2"/>
</dbReference>
<comment type="cofactor">
    <cofactor evidence="1">
        <name>pantetheine 4'-phosphate</name>
        <dbReference type="ChEBI" id="CHEBI:47942"/>
    </cofactor>
</comment>
<dbReference type="RefSeq" id="WP_359979482.1">
    <property type="nucleotide sequence ID" value="NZ_JBEZLS010000008.1"/>
</dbReference>
<dbReference type="Gene3D" id="3.30.559.30">
    <property type="entry name" value="Nonribosomal peptide synthetase, condensation domain"/>
    <property type="match status" value="1"/>
</dbReference>
<dbReference type="InterPro" id="IPR010071">
    <property type="entry name" value="AA_adenyl_dom"/>
</dbReference>
<evidence type="ECO:0000256" key="2">
    <source>
        <dbReference type="ARBA" id="ARBA00005102"/>
    </source>
</evidence>
<dbReference type="InterPro" id="IPR057737">
    <property type="entry name" value="Condensation_MtbB-like"/>
</dbReference>
<evidence type="ECO:0000256" key="8">
    <source>
        <dbReference type="ARBA" id="ARBA00033440"/>
    </source>
</evidence>
<comment type="similarity">
    <text evidence="3">Belongs to the ATP-dependent AMP-binding enzyme family. MbtB subfamily.</text>
</comment>